<name>A0A4Y6UTP6_SACBS</name>
<sequence>MSEQPINESEMIAYIADKTGVGEAGIKYVLKHEQDFIAAAAKKPGDTIELDGDELVDYVMARKDVKLNELEVENVLDAEMAYLIDKGLAGYED</sequence>
<proteinExistence type="predicted"/>
<keyword evidence="2" id="KW-1185">Reference proteome</keyword>
<dbReference type="KEGG" id="saca:FFV09_09370"/>
<dbReference type="EMBL" id="CP041217">
    <property type="protein sequence ID" value="QDH21039.1"/>
    <property type="molecule type" value="Genomic_DNA"/>
</dbReference>
<gene>
    <name evidence="1" type="ORF">FFV09_09370</name>
</gene>
<dbReference type="RefSeq" id="WP_141447586.1">
    <property type="nucleotide sequence ID" value="NZ_CBCSAZ010000002.1"/>
</dbReference>
<dbReference type="AlphaFoldDB" id="A0A4Y6UTP6"/>
<evidence type="ECO:0000313" key="1">
    <source>
        <dbReference type="EMBL" id="QDH21039.1"/>
    </source>
</evidence>
<accession>A0A4Y6UTP6</accession>
<evidence type="ECO:0000313" key="2">
    <source>
        <dbReference type="Proteomes" id="UP000316968"/>
    </source>
</evidence>
<protein>
    <submittedName>
        <fullName evidence="1">Uncharacterized protein</fullName>
    </submittedName>
</protein>
<reference evidence="1 2" key="1">
    <citation type="submission" date="2019-06" db="EMBL/GenBank/DDBJ databases">
        <title>Saccharibacillus brassicae sp. nov., an endophytic bacterium isolated from Chinese cabbage seeds (Brassica pekinensis).</title>
        <authorList>
            <person name="Jiang L."/>
            <person name="Lee J."/>
            <person name="Kim S.W."/>
        </authorList>
    </citation>
    <scope>NUCLEOTIDE SEQUENCE [LARGE SCALE GENOMIC DNA]</scope>
    <source>
        <strain evidence="2">KCTC 43072 / ATSA2</strain>
    </source>
</reference>
<organism evidence="1 2">
    <name type="scientific">Saccharibacillus brassicae</name>
    <dbReference type="NCBI Taxonomy" id="2583377"/>
    <lineage>
        <taxon>Bacteria</taxon>
        <taxon>Bacillati</taxon>
        <taxon>Bacillota</taxon>
        <taxon>Bacilli</taxon>
        <taxon>Bacillales</taxon>
        <taxon>Paenibacillaceae</taxon>
        <taxon>Saccharibacillus</taxon>
    </lineage>
</organism>
<dbReference type="Proteomes" id="UP000316968">
    <property type="component" value="Chromosome"/>
</dbReference>
<dbReference type="OrthoDB" id="2889099at2"/>